<accession>A0A4Y1WX83</accession>
<protein>
    <submittedName>
        <fullName evidence="1">Uncharacterized protein</fullName>
    </submittedName>
</protein>
<organism evidence="1 2">
    <name type="scientific">Alistipes communis</name>
    <dbReference type="NCBI Taxonomy" id="2585118"/>
    <lineage>
        <taxon>Bacteria</taxon>
        <taxon>Pseudomonadati</taxon>
        <taxon>Bacteroidota</taxon>
        <taxon>Bacteroidia</taxon>
        <taxon>Bacteroidales</taxon>
        <taxon>Rikenellaceae</taxon>
        <taxon>Alistipes</taxon>
    </lineage>
</organism>
<reference evidence="2" key="1">
    <citation type="submission" date="2019-06" db="EMBL/GenBank/DDBJ databases">
        <title>Alistipes onderdonkii subsp. vulgaris subsp. nov., Alistipes dispar sp. nov. and Alistipes communis sp. nov., isolated from human faeces, and creation of Alistipes onderdonkii subsp. onderdonkii subsp. nov.</title>
        <authorList>
            <person name="Sakamoto M."/>
            <person name="Ikeyama N."/>
            <person name="Ogata Y."/>
            <person name="Suda W."/>
            <person name="Iino T."/>
            <person name="Hattori M."/>
            <person name="Ohkuma M."/>
        </authorList>
    </citation>
    <scope>NUCLEOTIDE SEQUENCE [LARGE SCALE GENOMIC DNA]</scope>
    <source>
        <strain evidence="2">5CBH24</strain>
    </source>
</reference>
<evidence type="ECO:0000313" key="1">
    <source>
        <dbReference type="EMBL" id="BBL04839.1"/>
    </source>
</evidence>
<dbReference type="EMBL" id="AP019735">
    <property type="protein sequence ID" value="BBL04839.1"/>
    <property type="molecule type" value="Genomic_DNA"/>
</dbReference>
<proteinExistence type="predicted"/>
<sequence>MNIFHLSSEVKLEQLRHHDGYEHAMFYLGKGMKQLSKFGTLTAAKTRWELLLSTDTPLGTGCYEEM</sequence>
<dbReference type="AlphaFoldDB" id="A0A4Y1WX83"/>
<keyword evidence="2" id="KW-1185">Reference proteome</keyword>
<dbReference type="KEGG" id="acou:A5CBH24_21520"/>
<name>A0A4Y1WX83_9BACT</name>
<gene>
    <name evidence="1" type="ORF">A5CBH24_21520</name>
</gene>
<dbReference type="Proteomes" id="UP000318946">
    <property type="component" value="Chromosome"/>
</dbReference>
<evidence type="ECO:0000313" key="2">
    <source>
        <dbReference type="Proteomes" id="UP000318946"/>
    </source>
</evidence>